<dbReference type="AlphaFoldDB" id="A0A074MNC5"/>
<evidence type="ECO:0000256" key="2">
    <source>
        <dbReference type="ARBA" id="ARBA00022692"/>
    </source>
</evidence>
<comment type="caution">
    <text evidence="7">The sequence shown here is derived from an EMBL/GenBank/DDBJ whole genome shotgun (WGS) entry which is preliminary data.</text>
</comment>
<evidence type="ECO:0000256" key="5">
    <source>
        <dbReference type="SAM" id="Phobius"/>
    </source>
</evidence>
<evidence type="ECO:0000256" key="4">
    <source>
        <dbReference type="ARBA" id="ARBA00023136"/>
    </source>
</evidence>
<protein>
    <submittedName>
        <fullName evidence="7">MFS transporter</fullName>
    </submittedName>
</protein>
<keyword evidence="2 5" id="KW-0812">Transmembrane</keyword>
<dbReference type="Proteomes" id="UP000027866">
    <property type="component" value="Unassembled WGS sequence"/>
</dbReference>
<evidence type="ECO:0000313" key="7">
    <source>
        <dbReference type="EMBL" id="KEO96491.1"/>
    </source>
</evidence>
<evidence type="ECO:0000313" key="8">
    <source>
        <dbReference type="Proteomes" id="UP000027866"/>
    </source>
</evidence>
<dbReference type="GO" id="GO:0016020">
    <property type="term" value="C:membrane"/>
    <property type="evidence" value="ECO:0007669"/>
    <property type="project" value="UniProtKB-SubCell"/>
</dbReference>
<keyword evidence="3 5" id="KW-1133">Transmembrane helix</keyword>
<feature type="transmembrane region" description="Helical" evidence="5">
    <location>
        <begin position="188"/>
        <end position="211"/>
    </location>
</feature>
<dbReference type="KEGG" id="elq:Ga0102493_11840"/>
<dbReference type="PATRIC" id="fig|39960.10.peg.3091"/>
<keyword evidence="4 5" id="KW-0472">Membrane</keyword>
<sequence>MGEGLFELIAANAAFVGMHFLMSHPLRAPLVKALGANGFQIAYTIVSAATLAWVYFAYKVAPVGDLPGSGEAGWIIATVLTLPATVLLAGSLFGNPALPVPGAEAQARAEPKGVFKVTRHPMMWGIGLWALSHIVLFANWRSVLTAFAMGLLALVGARLQDAKKERLMGEAWREWEAKTSYWPRLGKLAAAGALAWGLGIVLFLGLSWLHIRAGGIPAGLWRWIL</sequence>
<accession>A0A074MNC5</accession>
<comment type="subcellular location">
    <subcellularLocation>
        <location evidence="1">Membrane</location>
        <topology evidence="1">Multi-pass membrane protein</topology>
    </subcellularLocation>
</comment>
<feature type="transmembrane region" description="Helical" evidence="5">
    <location>
        <begin position="121"/>
        <end position="137"/>
    </location>
</feature>
<dbReference type="Gene3D" id="1.20.120.1630">
    <property type="match status" value="1"/>
</dbReference>
<dbReference type="RefSeq" id="WP_034902498.1">
    <property type="nucleotide sequence ID" value="NZ_CP017057.1"/>
</dbReference>
<evidence type="ECO:0000256" key="3">
    <source>
        <dbReference type="ARBA" id="ARBA00022989"/>
    </source>
</evidence>
<organism evidence="7 8">
    <name type="scientific">Erythrobacter litoralis</name>
    <dbReference type="NCBI Taxonomy" id="39960"/>
    <lineage>
        <taxon>Bacteria</taxon>
        <taxon>Pseudomonadati</taxon>
        <taxon>Pseudomonadota</taxon>
        <taxon>Alphaproteobacteria</taxon>
        <taxon>Sphingomonadales</taxon>
        <taxon>Erythrobacteraceae</taxon>
        <taxon>Erythrobacter/Porphyrobacter group</taxon>
        <taxon>Erythrobacter</taxon>
    </lineage>
</organism>
<feature type="transmembrane region" description="Helical" evidence="5">
    <location>
        <begin position="75"/>
        <end position="100"/>
    </location>
</feature>
<dbReference type="OrthoDB" id="7828645at2"/>
<evidence type="ECO:0000259" key="6">
    <source>
        <dbReference type="Pfam" id="PF07298"/>
    </source>
</evidence>
<dbReference type="Pfam" id="PF07298">
    <property type="entry name" value="NnrU"/>
    <property type="match status" value="1"/>
</dbReference>
<feature type="transmembrane region" description="Helical" evidence="5">
    <location>
        <begin position="6"/>
        <end position="22"/>
    </location>
</feature>
<gene>
    <name evidence="7" type="ORF">EH32_09690</name>
</gene>
<evidence type="ECO:0000256" key="1">
    <source>
        <dbReference type="ARBA" id="ARBA00004141"/>
    </source>
</evidence>
<proteinExistence type="predicted"/>
<name>A0A074MNC5_9SPHN</name>
<reference evidence="7 8" key="1">
    <citation type="submission" date="2014-04" db="EMBL/GenBank/DDBJ databases">
        <title>A comprehensive comparison of genomes of Erythrobacter spp. Strains.</title>
        <authorList>
            <person name="Zheng Q."/>
        </authorList>
    </citation>
    <scope>NUCLEOTIDE SEQUENCE [LARGE SCALE GENOMIC DNA]</scope>
    <source>
        <strain evidence="7 8">DSM 8509</strain>
    </source>
</reference>
<feature type="domain" description="NnrU" evidence="6">
    <location>
        <begin position="8"/>
        <end position="216"/>
    </location>
</feature>
<dbReference type="EMBL" id="JMIX01000005">
    <property type="protein sequence ID" value="KEO96491.1"/>
    <property type="molecule type" value="Genomic_DNA"/>
</dbReference>
<dbReference type="InterPro" id="IPR009915">
    <property type="entry name" value="NnrU_dom"/>
</dbReference>
<keyword evidence="8" id="KW-1185">Reference proteome</keyword>
<feature type="transmembrane region" description="Helical" evidence="5">
    <location>
        <begin position="34"/>
        <end position="55"/>
    </location>
</feature>